<dbReference type="PANTHER" id="PTHR33112:SF8">
    <property type="entry name" value="HETEROKARYON INCOMPATIBILITY DOMAIN-CONTAINING PROTEIN"/>
    <property type="match status" value="1"/>
</dbReference>
<dbReference type="AlphaFoldDB" id="A0A1L7XDE7"/>
<dbReference type="Proteomes" id="UP000184330">
    <property type="component" value="Unassembled WGS sequence"/>
</dbReference>
<keyword evidence="2" id="KW-1185">Reference proteome</keyword>
<evidence type="ECO:0000313" key="1">
    <source>
        <dbReference type="EMBL" id="CZR63070.1"/>
    </source>
</evidence>
<organism evidence="1 2">
    <name type="scientific">Phialocephala subalpina</name>
    <dbReference type="NCBI Taxonomy" id="576137"/>
    <lineage>
        <taxon>Eukaryota</taxon>
        <taxon>Fungi</taxon>
        <taxon>Dikarya</taxon>
        <taxon>Ascomycota</taxon>
        <taxon>Pezizomycotina</taxon>
        <taxon>Leotiomycetes</taxon>
        <taxon>Helotiales</taxon>
        <taxon>Mollisiaceae</taxon>
        <taxon>Phialocephala</taxon>
        <taxon>Phialocephala fortinii species complex</taxon>
    </lineage>
</organism>
<accession>A0A1L7XDE7</accession>
<proteinExistence type="predicted"/>
<sequence length="159" mass="18206">MREVYSSAVLTVVATNSPSTHSDIFAKRETGERAPLEWGESTKSSKEGLLAPRTLSYGAQQMIWECPCYQADEGGRITLATEDYRSKGFIQNLIRIQNTRVVKPQHPLLRKFEKFNLRASKPEKWWKSYAIADPHDKWNDIAGQFMRRSLTKDSDALRA</sequence>
<gene>
    <name evidence="1" type="ORF">PAC_12967</name>
</gene>
<evidence type="ECO:0000313" key="2">
    <source>
        <dbReference type="Proteomes" id="UP000184330"/>
    </source>
</evidence>
<dbReference type="EMBL" id="FJOG01000022">
    <property type="protein sequence ID" value="CZR63070.1"/>
    <property type="molecule type" value="Genomic_DNA"/>
</dbReference>
<name>A0A1L7XDE7_9HELO</name>
<reference evidence="1 2" key="1">
    <citation type="submission" date="2016-03" db="EMBL/GenBank/DDBJ databases">
        <authorList>
            <person name="Ploux O."/>
        </authorList>
    </citation>
    <scope>NUCLEOTIDE SEQUENCE [LARGE SCALE GENOMIC DNA]</scope>
    <source>
        <strain evidence="1 2">UAMH 11012</strain>
    </source>
</reference>
<dbReference type="OrthoDB" id="5347061at2759"/>
<protein>
    <submittedName>
        <fullName evidence="1">Uncharacterized protein</fullName>
    </submittedName>
</protein>
<dbReference type="PANTHER" id="PTHR33112">
    <property type="entry name" value="DOMAIN PROTEIN, PUTATIVE-RELATED"/>
    <property type="match status" value="1"/>
</dbReference>